<evidence type="ECO:0000313" key="1">
    <source>
        <dbReference type="EMBL" id="OMJ75097.1"/>
    </source>
</evidence>
<organism evidence="1 2">
    <name type="scientific">Stentor coeruleus</name>
    <dbReference type="NCBI Taxonomy" id="5963"/>
    <lineage>
        <taxon>Eukaryota</taxon>
        <taxon>Sar</taxon>
        <taxon>Alveolata</taxon>
        <taxon>Ciliophora</taxon>
        <taxon>Postciliodesmatophora</taxon>
        <taxon>Heterotrichea</taxon>
        <taxon>Heterotrichida</taxon>
        <taxon>Stentoridae</taxon>
        <taxon>Stentor</taxon>
    </lineage>
</organism>
<name>A0A1R2BEA5_9CILI</name>
<proteinExistence type="predicted"/>
<accession>A0A1R2BEA5</accession>
<dbReference type="EMBL" id="MPUH01000710">
    <property type="protein sequence ID" value="OMJ75097.1"/>
    <property type="molecule type" value="Genomic_DNA"/>
</dbReference>
<reference evidence="1 2" key="1">
    <citation type="submission" date="2016-11" db="EMBL/GenBank/DDBJ databases">
        <title>The macronuclear genome of Stentor coeruleus: a giant cell with tiny introns.</title>
        <authorList>
            <person name="Slabodnick M."/>
            <person name="Ruby J.G."/>
            <person name="Reiff S.B."/>
            <person name="Swart E.C."/>
            <person name="Gosai S."/>
            <person name="Prabakaran S."/>
            <person name="Witkowska E."/>
            <person name="Larue G.E."/>
            <person name="Fisher S."/>
            <person name="Freeman R.M."/>
            <person name="Gunawardena J."/>
            <person name="Chu W."/>
            <person name="Stover N.A."/>
            <person name="Gregory B.D."/>
            <person name="Nowacki M."/>
            <person name="Derisi J."/>
            <person name="Roy S.W."/>
            <person name="Marshall W.F."/>
            <person name="Sood P."/>
        </authorList>
    </citation>
    <scope>NUCLEOTIDE SEQUENCE [LARGE SCALE GENOMIC DNA]</scope>
    <source>
        <strain evidence="1">WM001</strain>
    </source>
</reference>
<gene>
    <name evidence="1" type="ORF">SteCoe_25834</name>
</gene>
<dbReference type="OrthoDB" id="324649at2759"/>
<evidence type="ECO:0000313" key="2">
    <source>
        <dbReference type="Proteomes" id="UP000187209"/>
    </source>
</evidence>
<dbReference type="AlphaFoldDB" id="A0A1R2BEA5"/>
<keyword evidence="2" id="KW-1185">Reference proteome</keyword>
<comment type="caution">
    <text evidence="1">The sequence shown here is derived from an EMBL/GenBank/DDBJ whole genome shotgun (WGS) entry which is preliminary data.</text>
</comment>
<dbReference type="Proteomes" id="UP000187209">
    <property type="component" value="Unassembled WGS sequence"/>
</dbReference>
<protein>
    <submittedName>
        <fullName evidence="1">Uncharacterized protein</fullName>
    </submittedName>
</protein>
<sequence length="259" mass="29776">MGSQIILGALAGTSTFNAFGASVLHKMNESEHREGLIETIEERCEGTFTMFGLGIADHSFIVFKTDNGEHVRADFTSFGKITITYFYYPDESTVTFRKSKLNTKLPLSQGLEIFSNHAKKSPYNIIKHNCQHVARDTFNEITNSSLLSLRNDHIWLMRKNASPESKKLYPKITEDIENAFLSSYKGRDIRNCLFNDEKYQIVIKKLNIKKIVKNTQYKDSVFTNPEYCLFKPPKVIDNSGRVLSDEFRKWLKEVGAIYF</sequence>